<feature type="domain" description="Ion transport" evidence="13">
    <location>
        <begin position="33"/>
        <end position="260"/>
    </location>
</feature>
<dbReference type="GO" id="GO:0008076">
    <property type="term" value="C:voltage-gated potassium channel complex"/>
    <property type="evidence" value="ECO:0007669"/>
    <property type="project" value="InterPro"/>
</dbReference>
<reference evidence="14 15" key="1">
    <citation type="journal article" date="2013" name="PLoS ONE">
        <title>Poles Apart: Arctic and Antarctic Octadecabacter strains Share High Genome Plasticity and a New Type of Xanthorhodopsin.</title>
        <authorList>
            <person name="Vollmers J."/>
            <person name="Voget S."/>
            <person name="Dietrich S."/>
            <person name="Gollnow K."/>
            <person name="Smits M."/>
            <person name="Meyer K."/>
            <person name="Brinkhoff T."/>
            <person name="Simon M."/>
            <person name="Daniel R."/>
        </authorList>
    </citation>
    <scope>NUCLEOTIDE SEQUENCE [LARGE SCALE GENOMIC DNA]</scope>
    <source>
        <strain evidence="14 15">307</strain>
    </source>
</reference>
<evidence type="ECO:0000256" key="12">
    <source>
        <dbReference type="SAM" id="Phobius"/>
    </source>
</evidence>
<organism evidence="14 15">
    <name type="scientific">Octadecabacter antarcticus 307</name>
    <dbReference type="NCBI Taxonomy" id="391626"/>
    <lineage>
        <taxon>Bacteria</taxon>
        <taxon>Pseudomonadati</taxon>
        <taxon>Pseudomonadota</taxon>
        <taxon>Alphaproteobacteria</taxon>
        <taxon>Rhodobacterales</taxon>
        <taxon>Roseobacteraceae</taxon>
        <taxon>Octadecabacter</taxon>
    </lineage>
</organism>
<dbReference type="PRINTS" id="PR00169">
    <property type="entry name" value="KCHANNEL"/>
</dbReference>
<evidence type="ECO:0000256" key="10">
    <source>
        <dbReference type="ARBA" id="ARBA00023136"/>
    </source>
</evidence>
<dbReference type="PANTHER" id="PTHR11537:SF254">
    <property type="entry name" value="POTASSIUM VOLTAGE-GATED CHANNEL PROTEIN SHAB"/>
    <property type="match status" value="1"/>
</dbReference>
<dbReference type="EMBL" id="CP003740">
    <property type="protein sequence ID" value="AGI69907.1"/>
    <property type="molecule type" value="Genomic_DNA"/>
</dbReference>
<dbReference type="InterPro" id="IPR005821">
    <property type="entry name" value="Ion_trans_dom"/>
</dbReference>
<evidence type="ECO:0000256" key="3">
    <source>
        <dbReference type="ARBA" id="ARBA00022538"/>
    </source>
</evidence>
<evidence type="ECO:0000256" key="8">
    <source>
        <dbReference type="ARBA" id="ARBA00022989"/>
    </source>
</evidence>
<sequence length="311" mass="35543">MGAYERRTMKYEKLQRRTLEIFDQAEGDDILSKLCDYFILGLVFLNIVAIVLESVSSLYVIYSIYFKIFEAISVLLFTCEYGLRIWASGARGKSTEPQSLKGRLRYIFSFHGIVDIIAILPFYLQVLFPGLDLRVLRTLRLLRVFKLSHYSTALEDLFSAIYQERRSFIAASYLLLLAIILTSSFMYYAESSHQPDKFSSIPDAMYWSLITLTTVGYGDVSPVTSMGKFISIITAFLGVSTVAMLTGIVASAFTNQVARKKVILEDQIREAMKDGILDGNERQVLEKMRLEFGMSEAQTQQMFRQVERDNR</sequence>
<dbReference type="Pfam" id="PF00520">
    <property type="entry name" value="Ion_trans"/>
    <property type="match status" value="1"/>
</dbReference>
<evidence type="ECO:0000313" key="14">
    <source>
        <dbReference type="EMBL" id="AGI69907.1"/>
    </source>
</evidence>
<dbReference type="InterPro" id="IPR028325">
    <property type="entry name" value="VG_K_chnl"/>
</dbReference>
<feature type="transmembrane region" description="Helical" evidence="12">
    <location>
        <begin position="34"/>
        <end position="52"/>
    </location>
</feature>
<dbReference type="GO" id="GO:0005249">
    <property type="term" value="F:voltage-gated potassium channel activity"/>
    <property type="evidence" value="ECO:0007669"/>
    <property type="project" value="InterPro"/>
</dbReference>
<dbReference type="eggNOG" id="COG0664">
    <property type="taxonomic scope" value="Bacteria"/>
</dbReference>
<accession>M9RCK0</accession>
<feature type="transmembrane region" description="Helical" evidence="12">
    <location>
        <begin position="168"/>
        <end position="188"/>
    </location>
</feature>
<keyword evidence="2" id="KW-0813">Transport</keyword>
<dbReference type="HOGENOM" id="CLU_011722_1_1_5"/>
<name>M9RCK0_9RHOB</name>
<dbReference type="SUPFAM" id="SSF158682">
    <property type="entry name" value="TerB-like"/>
    <property type="match status" value="1"/>
</dbReference>
<keyword evidence="10 12" id="KW-0472">Membrane</keyword>
<keyword evidence="5" id="KW-0631">Potassium channel</keyword>
<feature type="transmembrane region" description="Helical" evidence="12">
    <location>
        <begin position="104"/>
        <end position="124"/>
    </location>
</feature>
<evidence type="ECO:0000256" key="4">
    <source>
        <dbReference type="ARBA" id="ARBA00022692"/>
    </source>
</evidence>
<protein>
    <submittedName>
        <fullName evidence="14">Putative ion channel</fullName>
    </submittedName>
</protein>
<keyword evidence="6" id="KW-0851">Voltage-gated channel</keyword>
<evidence type="ECO:0000256" key="7">
    <source>
        <dbReference type="ARBA" id="ARBA00022958"/>
    </source>
</evidence>
<dbReference type="GO" id="GO:0001508">
    <property type="term" value="P:action potential"/>
    <property type="evidence" value="ECO:0007669"/>
    <property type="project" value="TreeGrafter"/>
</dbReference>
<keyword evidence="4 12" id="KW-0812">Transmembrane</keyword>
<dbReference type="KEGG" id="oat:OAN307_c45510"/>
<dbReference type="OrthoDB" id="9799090at2"/>
<dbReference type="Gene3D" id="1.10.287.70">
    <property type="match status" value="1"/>
</dbReference>
<evidence type="ECO:0000256" key="11">
    <source>
        <dbReference type="ARBA" id="ARBA00023303"/>
    </source>
</evidence>
<keyword evidence="9" id="KW-0406">Ion transport</keyword>
<keyword evidence="15" id="KW-1185">Reference proteome</keyword>
<dbReference type="STRING" id="391626.OAN307_c45510"/>
<dbReference type="PANTHER" id="PTHR11537">
    <property type="entry name" value="VOLTAGE-GATED POTASSIUM CHANNEL"/>
    <property type="match status" value="1"/>
</dbReference>
<evidence type="ECO:0000259" key="13">
    <source>
        <dbReference type="Pfam" id="PF00520"/>
    </source>
</evidence>
<dbReference type="Proteomes" id="UP000005307">
    <property type="component" value="Chromosome"/>
</dbReference>
<keyword evidence="3" id="KW-0633">Potassium transport</keyword>
<dbReference type="SUPFAM" id="SSF81324">
    <property type="entry name" value="Voltage-gated potassium channels"/>
    <property type="match status" value="1"/>
</dbReference>
<keyword evidence="8 12" id="KW-1133">Transmembrane helix</keyword>
<evidence type="ECO:0000256" key="6">
    <source>
        <dbReference type="ARBA" id="ARBA00022882"/>
    </source>
</evidence>
<dbReference type="AlphaFoldDB" id="M9RCK0"/>
<evidence type="ECO:0000256" key="5">
    <source>
        <dbReference type="ARBA" id="ARBA00022826"/>
    </source>
</evidence>
<feature type="transmembrane region" description="Helical" evidence="12">
    <location>
        <begin position="229"/>
        <end position="253"/>
    </location>
</feature>
<keyword evidence="11" id="KW-0407">Ion channel</keyword>
<gene>
    <name evidence="14" type="ORF">OAN307_c45510</name>
</gene>
<evidence type="ECO:0000256" key="2">
    <source>
        <dbReference type="ARBA" id="ARBA00022448"/>
    </source>
</evidence>
<evidence type="ECO:0000256" key="9">
    <source>
        <dbReference type="ARBA" id="ARBA00023065"/>
    </source>
</evidence>
<comment type="subcellular location">
    <subcellularLocation>
        <location evidence="1">Membrane</location>
        <topology evidence="1">Multi-pass membrane protein</topology>
    </subcellularLocation>
</comment>
<dbReference type="InterPro" id="IPR029024">
    <property type="entry name" value="TerB-like"/>
</dbReference>
<keyword evidence="7" id="KW-0630">Potassium</keyword>
<dbReference type="InterPro" id="IPR027359">
    <property type="entry name" value="Volt_channel_dom_sf"/>
</dbReference>
<proteinExistence type="predicted"/>
<evidence type="ECO:0000256" key="1">
    <source>
        <dbReference type="ARBA" id="ARBA00004141"/>
    </source>
</evidence>
<dbReference type="Gene3D" id="1.20.120.350">
    <property type="entry name" value="Voltage-gated potassium channels. Chain C"/>
    <property type="match status" value="1"/>
</dbReference>
<evidence type="ECO:0000313" key="15">
    <source>
        <dbReference type="Proteomes" id="UP000005307"/>
    </source>
</evidence>